<proteinExistence type="predicted"/>
<organism evidence="2 5">
    <name type="scientific">Medicago truncatula</name>
    <name type="common">Barrel medic</name>
    <name type="synonym">Medicago tribuloides</name>
    <dbReference type="NCBI Taxonomy" id="3880"/>
    <lineage>
        <taxon>Eukaryota</taxon>
        <taxon>Viridiplantae</taxon>
        <taxon>Streptophyta</taxon>
        <taxon>Embryophyta</taxon>
        <taxon>Tracheophyta</taxon>
        <taxon>Spermatophyta</taxon>
        <taxon>Magnoliopsida</taxon>
        <taxon>eudicotyledons</taxon>
        <taxon>Gunneridae</taxon>
        <taxon>Pentapetalae</taxon>
        <taxon>rosids</taxon>
        <taxon>fabids</taxon>
        <taxon>Fabales</taxon>
        <taxon>Fabaceae</taxon>
        <taxon>Papilionoideae</taxon>
        <taxon>50 kb inversion clade</taxon>
        <taxon>NPAAA clade</taxon>
        <taxon>Hologalegina</taxon>
        <taxon>IRL clade</taxon>
        <taxon>Trifolieae</taxon>
        <taxon>Medicago</taxon>
    </lineage>
</organism>
<name>A0A072U1T1_MEDTR</name>
<reference evidence="3" key="5">
    <citation type="journal article" date="2018" name="Nat. Plants">
        <title>Whole-genome landscape of Medicago truncatula symbiotic genes.</title>
        <authorList>
            <person name="Pecrix Y."/>
            <person name="Gamas P."/>
            <person name="Carrere S."/>
        </authorList>
    </citation>
    <scope>NUCLEOTIDE SEQUENCE</scope>
    <source>
        <tissue evidence="3">Leaves</tissue>
    </source>
</reference>
<dbReference type="Proteomes" id="UP000002051">
    <property type="component" value="Unassembled WGS sequence"/>
</dbReference>
<dbReference type="OrthoDB" id="19232at2759"/>
<dbReference type="STRING" id="3880.A0A072U1T1"/>
<reference evidence="4" key="3">
    <citation type="submission" date="2015-04" db="UniProtKB">
        <authorList>
            <consortium name="EnsemblPlants"/>
        </authorList>
    </citation>
    <scope>IDENTIFICATION</scope>
    <source>
        <strain evidence="4">cv. Jemalong A17</strain>
    </source>
</reference>
<evidence type="ECO:0000256" key="1">
    <source>
        <dbReference type="SAM" id="MobiDB-lite"/>
    </source>
</evidence>
<dbReference type="EMBL" id="PSQE01000007">
    <property type="protein sequence ID" value="RHN47871.1"/>
    <property type="molecule type" value="Genomic_DNA"/>
</dbReference>
<reference evidence="2 5" key="1">
    <citation type="journal article" date="2011" name="Nature">
        <title>The Medicago genome provides insight into the evolution of rhizobial symbioses.</title>
        <authorList>
            <person name="Young N.D."/>
            <person name="Debelle F."/>
            <person name="Oldroyd G.E."/>
            <person name="Geurts R."/>
            <person name="Cannon S.B."/>
            <person name="Udvardi M.K."/>
            <person name="Benedito V.A."/>
            <person name="Mayer K.F."/>
            <person name="Gouzy J."/>
            <person name="Schoof H."/>
            <person name="Van de Peer Y."/>
            <person name="Proost S."/>
            <person name="Cook D.R."/>
            <person name="Meyers B.C."/>
            <person name="Spannagl M."/>
            <person name="Cheung F."/>
            <person name="De Mita S."/>
            <person name="Krishnakumar V."/>
            <person name="Gundlach H."/>
            <person name="Zhou S."/>
            <person name="Mudge J."/>
            <person name="Bharti A.K."/>
            <person name="Murray J.D."/>
            <person name="Naoumkina M.A."/>
            <person name="Rosen B."/>
            <person name="Silverstein K.A."/>
            <person name="Tang H."/>
            <person name="Rombauts S."/>
            <person name="Zhao P.X."/>
            <person name="Zhou P."/>
            <person name="Barbe V."/>
            <person name="Bardou P."/>
            <person name="Bechner M."/>
            <person name="Bellec A."/>
            <person name="Berger A."/>
            <person name="Berges H."/>
            <person name="Bidwell S."/>
            <person name="Bisseling T."/>
            <person name="Choisne N."/>
            <person name="Couloux A."/>
            <person name="Denny R."/>
            <person name="Deshpande S."/>
            <person name="Dai X."/>
            <person name="Doyle J.J."/>
            <person name="Dudez A.M."/>
            <person name="Farmer A.D."/>
            <person name="Fouteau S."/>
            <person name="Franken C."/>
            <person name="Gibelin C."/>
            <person name="Gish J."/>
            <person name="Goldstein S."/>
            <person name="Gonzalez A.J."/>
            <person name="Green P.J."/>
            <person name="Hallab A."/>
            <person name="Hartog M."/>
            <person name="Hua A."/>
            <person name="Humphray S.J."/>
            <person name="Jeong D.H."/>
            <person name="Jing Y."/>
            <person name="Jocker A."/>
            <person name="Kenton S.M."/>
            <person name="Kim D.J."/>
            <person name="Klee K."/>
            <person name="Lai H."/>
            <person name="Lang C."/>
            <person name="Lin S."/>
            <person name="Macmil S.L."/>
            <person name="Magdelenat G."/>
            <person name="Matthews L."/>
            <person name="McCorrison J."/>
            <person name="Monaghan E.L."/>
            <person name="Mun J.H."/>
            <person name="Najar F.Z."/>
            <person name="Nicholson C."/>
            <person name="Noirot C."/>
            <person name="O'Bleness M."/>
            <person name="Paule C.R."/>
            <person name="Poulain J."/>
            <person name="Prion F."/>
            <person name="Qin B."/>
            <person name="Qu C."/>
            <person name="Retzel E.F."/>
            <person name="Riddle C."/>
            <person name="Sallet E."/>
            <person name="Samain S."/>
            <person name="Samson N."/>
            <person name="Sanders I."/>
            <person name="Saurat O."/>
            <person name="Scarpelli C."/>
            <person name="Schiex T."/>
            <person name="Segurens B."/>
            <person name="Severin A.J."/>
            <person name="Sherrier D.J."/>
            <person name="Shi R."/>
            <person name="Sims S."/>
            <person name="Singer S.R."/>
            <person name="Sinharoy S."/>
            <person name="Sterck L."/>
            <person name="Viollet A."/>
            <person name="Wang B.B."/>
            <person name="Wang K."/>
            <person name="Wang M."/>
            <person name="Wang X."/>
            <person name="Warfsmann J."/>
            <person name="Weissenbach J."/>
            <person name="White D.D."/>
            <person name="White J.D."/>
            <person name="Wiley G.B."/>
            <person name="Wincker P."/>
            <person name="Xing Y."/>
            <person name="Yang L."/>
            <person name="Yao Z."/>
            <person name="Ying F."/>
            <person name="Zhai J."/>
            <person name="Zhou L."/>
            <person name="Zuber A."/>
            <person name="Denarie J."/>
            <person name="Dixon R.A."/>
            <person name="May G.D."/>
            <person name="Schwartz D.C."/>
            <person name="Rogers J."/>
            <person name="Quetier F."/>
            <person name="Town C.D."/>
            <person name="Roe B.A."/>
        </authorList>
    </citation>
    <scope>NUCLEOTIDE SEQUENCE [LARGE SCALE GENOMIC DNA]</scope>
    <source>
        <strain evidence="2">A17</strain>
        <strain evidence="4 5">cv. Jemalong A17</strain>
    </source>
</reference>
<reference evidence="2 5" key="2">
    <citation type="journal article" date="2014" name="BMC Genomics">
        <title>An improved genome release (version Mt4.0) for the model legume Medicago truncatula.</title>
        <authorList>
            <person name="Tang H."/>
            <person name="Krishnakumar V."/>
            <person name="Bidwell S."/>
            <person name="Rosen B."/>
            <person name="Chan A."/>
            <person name="Zhou S."/>
            <person name="Gentzbittel L."/>
            <person name="Childs K.L."/>
            <person name="Yandell M."/>
            <person name="Gundlach H."/>
            <person name="Mayer K.F."/>
            <person name="Schwartz D.C."/>
            <person name="Town C.D."/>
        </authorList>
    </citation>
    <scope>GENOME REANNOTATION</scope>
    <source>
        <strain evidence="2">A17</strain>
        <strain evidence="4 5">cv. Jemalong A17</strain>
    </source>
</reference>
<dbReference type="EMBL" id="CM001223">
    <property type="protein sequence ID" value="KEH23652.1"/>
    <property type="molecule type" value="Genomic_DNA"/>
</dbReference>
<feature type="region of interest" description="Disordered" evidence="1">
    <location>
        <begin position="909"/>
        <end position="933"/>
    </location>
</feature>
<gene>
    <name evidence="4" type="primary">25499035</name>
    <name evidence="2" type="ordered locus">MTR_7g091780</name>
    <name evidence="3" type="ORF">MtrunA17_Chr7g0257661</name>
</gene>
<dbReference type="InterPro" id="IPR055296">
    <property type="entry name" value="SRL2-like"/>
</dbReference>
<keyword evidence="5" id="KW-1185">Reference proteome</keyword>
<evidence type="ECO:0000313" key="3">
    <source>
        <dbReference type="EMBL" id="RHN47871.1"/>
    </source>
</evidence>
<dbReference type="AlphaFoldDB" id="A0A072U1T1"/>
<dbReference type="Gramene" id="rna42520">
    <property type="protein sequence ID" value="RHN47871.1"/>
    <property type="gene ID" value="gene42520"/>
</dbReference>
<protein>
    <submittedName>
        <fullName evidence="2">Cyclin-like protein</fullName>
    </submittedName>
</protein>
<sequence length="990" mass="111665">MTTVSGVVSRQVLPACGSLCFCCPSLRTRSRQPVKRYKKLIADIFPRNQEEGPNDRKIGKLCDYVAKNPLRIPKIVTALEQRCYKELRNENIHSTRIVMCIYKKFLSSCKEQMPLFASSILSIIQALLDQTRQDEMRVIGCNILFDFVNNQVDGTYLFNLEGVIPKLCQLTQETGEDESARIRRSAGLKALSSMVRFMGEHSHISVEFDNIVSAVLENYEVPKENSESLDHEEQGTNIRNEDQIMLDVKKRNPSWSKVVNDKGEVNFAMEDDKNPSFWSGVCLHNMANLAKEGTTIRRVMESLFRYFDNGNLWSIKHGLACSVLKDILFLMDDSEKNTHVLLSMLIKHIDHKTVLKEPNMQLDIVEVATSLAQYAKVQPSVSIIGAVSDMMRHLRKTIHCSLDNSNLDTNWNKNFREVVDKCLVILANKVGEADPIFDVMAVMLENISTITMTSRTTVYAVYRTSEIVATLPNLSDQKKAFPEALFHQLLLAMVHPDHETRVVAHRIFSVILVPTAADPKALGVPRTLSKAVSFFSSSASIFQKLRSQKRSSSVRLSQYNKENVTPANNNVGIINRLKSSHSRVYSVNNPPLPNKMDNSDNQNLEVVTLKLSRHQISRLVSSIWAQSTSPENMPANYEAIAYTYSLVLLVSRTKKSFKELIIRSFQLAFSLWNISLKEGPLPPSRRRSLFILAISMIMFSSKAYNIVPLVHSTKEVLTEIKVDPFLHLVEDKLQAVSFALDNLAINYGSKEDDERALQTLSELLTSAHQTQESFASEILRSLDIFSKVELLSIKEKLLEEFSPDATSELGSQLTLNVPRKDASTIDDDFIYELFESQLKQSPRLSTEVPSLLSANQLLELVFDPSQPAAGRISVSTAFDTPYEHMADNCEVLMMGKREMSRLMSNVQKQECSTNPPLPNHNNESKNMDSSSHVDNQKVETPLFDDNFVELYQPTSVPVPNLCGVEYQDQPHLFQLPTSSPFDNFLKAAGC</sequence>
<dbReference type="HOGENOM" id="CLU_006993_1_0_1"/>
<dbReference type="PANTHER" id="PTHR46087">
    <property type="entry name" value="PUTATIVE, EXPRESSED-RELATED"/>
    <property type="match status" value="1"/>
</dbReference>
<dbReference type="Pfam" id="PF21052">
    <property type="entry name" value="EFR3_ARM"/>
    <property type="match status" value="1"/>
</dbReference>
<dbReference type="PANTHER" id="PTHR46087:SF9">
    <property type="entry name" value="ARM REPEAT SUPERFAMILY PROTEIN"/>
    <property type="match status" value="1"/>
</dbReference>
<dbReference type="Proteomes" id="UP000265566">
    <property type="component" value="Chromosome 7"/>
</dbReference>
<dbReference type="SUPFAM" id="SSF48371">
    <property type="entry name" value="ARM repeat"/>
    <property type="match status" value="1"/>
</dbReference>
<dbReference type="EnsemblPlants" id="KEH23652">
    <property type="protein sequence ID" value="KEH23652"/>
    <property type="gene ID" value="MTR_7g091780"/>
</dbReference>
<dbReference type="InterPro" id="IPR049152">
    <property type="entry name" value="EFR3-like_ARM"/>
</dbReference>
<evidence type="ECO:0000313" key="4">
    <source>
        <dbReference type="EnsemblPlants" id="KEH23652"/>
    </source>
</evidence>
<accession>A0A072U1T1</accession>
<dbReference type="InterPro" id="IPR016024">
    <property type="entry name" value="ARM-type_fold"/>
</dbReference>
<dbReference type="KEGG" id="mtr:25499035"/>
<evidence type="ECO:0000313" key="5">
    <source>
        <dbReference type="Proteomes" id="UP000002051"/>
    </source>
</evidence>
<evidence type="ECO:0000313" key="2">
    <source>
        <dbReference type="EMBL" id="KEH23652.1"/>
    </source>
</evidence>
<reference evidence="6" key="4">
    <citation type="journal article" date="2018" name="Nat. Plants">
        <title>Whole-genome landscape of Medicago truncatula symbiotic genes.</title>
        <authorList>
            <person name="Pecrix Y."/>
            <person name="Staton S.E."/>
            <person name="Sallet E."/>
            <person name="Lelandais-Briere C."/>
            <person name="Moreau S."/>
            <person name="Carrere S."/>
            <person name="Blein T."/>
            <person name="Jardinaud M.F."/>
            <person name="Latrasse D."/>
            <person name="Zouine M."/>
            <person name="Zahm M."/>
            <person name="Kreplak J."/>
            <person name="Mayjonade B."/>
            <person name="Satge C."/>
            <person name="Perez M."/>
            <person name="Cauet S."/>
            <person name="Marande W."/>
            <person name="Chantry-Darmon C."/>
            <person name="Lopez-Roques C."/>
            <person name="Bouchez O."/>
            <person name="Berard A."/>
            <person name="Debelle F."/>
            <person name="Munos S."/>
            <person name="Bendahmane A."/>
            <person name="Berges H."/>
            <person name="Niebel A."/>
            <person name="Buitink J."/>
            <person name="Frugier F."/>
            <person name="Benhamed M."/>
            <person name="Crespi M."/>
            <person name="Gouzy J."/>
            <person name="Gamas P."/>
        </authorList>
    </citation>
    <scope>NUCLEOTIDE SEQUENCE [LARGE SCALE GENOMIC DNA]</scope>
    <source>
        <strain evidence="6">cv. Jemalong A17</strain>
    </source>
</reference>
<evidence type="ECO:0000313" key="6">
    <source>
        <dbReference type="Proteomes" id="UP000265566"/>
    </source>
</evidence>